<sequence>IKVAVKCIPCKIQNRAAWMNEVAALQDSLHPNVVRFYGCSINFEPQKVALITELVKGGSLDKILQKITPENCLTSNDCADLLGQIARGMAYLHSLEPSVVHGDLAARNILLTPHPIDQSKLIAKVTDFGLSKMMWPSECATYDDQKKLPIAWEPPEVHRGRELSVHTDVWMFGVLGIEFFVSANGGTPFGPNAVKVPYMYKEGYRHERPRNLRVPEFVWSAIVKCWEYEPTMRITFRELSEYFPRFYIEGEQDYLRSLFKRYYRL</sequence>
<dbReference type="InterPro" id="IPR011009">
    <property type="entry name" value="Kinase-like_dom_sf"/>
</dbReference>
<dbReference type="PIRSF" id="PIRSF000654">
    <property type="entry name" value="Integrin-linked_kinase"/>
    <property type="match status" value="1"/>
</dbReference>
<dbReference type="PANTHER" id="PTHR24416">
    <property type="entry name" value="TYROSINE-PROTEIN KINASE RECEPTOR"/>
    <property type="match status" value="1"/>
</dbReference>
<dbReference type="EMBL" id="BTSY01000006">
    <property type="protein sequence ID" value="GMT32515.1"/>
    <property type="molecule type" value="Genomic_DNA"/>
</dbReference>
<accession>A0AAV5WPI8</accession>
<proteinExistence type="predicted"/>
<comment type="caution">
    <text evidence="2">The sequence shown here is derived from an EMBL/GenBank/DDBJ whole genome shotgun (WGS) entry which is preliminary data.</text>
</comment>
<evidence type="ECO:0000313" key="3">
    <source>
        <dbReference type="Proteomes" id="UP001432322"/>
    </source>
</evidence>
<gene>
    <name evidence="2" type="ORF">PFISCL1PPCAC_23812</name>
</gene>
<evidence type="ECO:0000259" key="1">
    <source>
        <dbReference type="PROSITE" id="PS50011"/>
    </source>
</evidence>
<dbReference type="GO" id="GO:0005886">
    <property type="term" value="C:plasma membrane"/>
    <property type="evidence" value="ECO:0007669"/>
    <property type="project" value="TreeGrafter"/>
</dbReference>
<dbReference type="GO" id="GO:0007169">
    <property type="term" value="P:cell surface receptor protein tyrosine kinase signaling pathway"/>
    <property type="evidence" value="ECO:0007669"/>
    <property type="project" value="TreeGrafter"/>
</dbReference>
<dbReference type="GO" id="GO:0004714">
    <property type="term" value="F:transmembrane receptor protein tyrosine kinase activity"/>
    <property type="evidence" value="ECO:0007669"/>
    <property type="project" value="TreeGrafter"/>
</dbReference>
<dbReference type="InterPro" id="IPR001245">
    <property type="entry name" value="Ser-Thr/Tyr_kinase_cat_dom"/>
</dbReference>
<keyword evidence="3" id="KW-1185">Reference proteome</keyword>
<dbReference type="Pfam" id="PF07714">
    <property type="entry name" value="PK_Tyr_Ser-Thr"/>
    <property type="match status" value="1"/>
</dbReference>
<feature type="domain" description="Protein kinase" evidence="1">
    <location>
        <begin position="1"/>
        <end position="246"/>
    </location>
</feature>
<dbReference type="PROSITE" id="PS00109">
    <property type="entry name" value="PROTEIN_KINASE_TYR"/>
    <property type="match status" value="1"/>
</dbReference>
<dbReference type="GO" id="GO:0043235">
    <property type="term" value="C:receptor complex"/>
    <property type="evidence" value="ECO:0007669"/>
    <property type="project" value="TreeGrafter"/>
</dbReference>
<dbReference type="PANTHER" id="PTHR24416:SF617">
    <property type="entry name" value="RET ONCOGENE, ISOFORM A"/>
    <property type="match status" value="1"/>
</dbReference>
<organism evidence="2 3">
    <name type="scientific">Pristionchus fissidentatus</name>
    <dbReference type="NCBI Taxonomy" id="1538716"/>
    <lineage>
        <taxon>Eukaryota</taxon>
        <taxon>Metazoa</taxon>
        <taxon>Ecdysozoa</taxon>
        <taxon>Nematoda</taxon>
        <taxon>Chromadorea</taxon>
        <taxon>Rhabditida</taxon>
        <taxon>Rhabditina</taxon>
        <taxon>Diplogasteromorpha</taxon>
        <taxon>Diplogasteroidea</taxon>
        <taxon>Neodiplogasteridae</taxon>
        <taxon>Pristionchus</taxon>
    </lineage>
</organism>
<dbReference type="PROSITE" id="PS50011">
    <property type="entry name" value="PROTEIN_KINASE_DOM"/>
    <property type="match status" value="1"/>
</dbReference>
<dbReference type="SUPFAM" id="SSF56112">
    <property type="entry name" value="Protein kinase-like (PK-like)"/>
    <property type="match status" value="1"/>
</dbReference>
<dbReference type="Gene3D" id="1.10.510.10">
    <property type="entry name" value="Transferase(Phosphotransferase) domain 1"/>
    <property type="match status" value="1"/>
</dbReference>
<name>A0AAV5WPI8_9BILA</name>
<reference evidence="2" key="1">
    <citation type="submission" date="2023-10" db="EMBL/GenBank/DDBJ databases">
        <title>Genome assembly of Pristionchus species.</title>
        <authorList>
            <person name="Yoshida K."/>
            <person name="Sommer R.J."/>
        </authorList>
    </citation>
    <scope>NUCLEOTIDE SEQUENCE</scope>
    <source>
        <strain evidence="2">RS5133</strain>
    </source>
</reference>
<dbReference type="PRINTS" id="PR00109">
    <property type="entry name" value="TYRKINASE"/>
</dbReference>
<dbReference type="GO" id="GO:0005524">
    <property type="term" value="F:ATP binding"/>
    <property type="evidence" value="ECO:0007669"/>
    <property type="project" value="InterPro"/>
</dbReference>
<dbReference type="InterPro" id="IPR050122">
    <property type="entry name" value="RTK"/>
</dbReference>
<dbReference type="InterPro" id="IPR008266">
    <property type="entry name" value="Tyr_kinase_AS"/>
</dbReference>
<feature type="non-terminal residue" evidence="2">
    <location>
        <position position="1"/>
    </location>
</feature>
<dbReference type="Proteomes" id="UP001432322">
    <property type="component" value="Unassembled WGS sequence"/>
</dbReference>
<evidence type="ECO:0000313" key="2">
    <source>
        <dbReference type="EMBL" id="GMT32515.1"/>
    </source>
</evidence>
<dbReference type="AlphaFoldDB" id="A0AAV5WPI8"/>
<dbReference type="InterPro" id="IPR000719">
    <property type="entry name" value="Prot_kinase_dom"/>
</dbReference>
<protein>
    <recommendedName>
        <fullName evidence="1">Protein kinase domain-containing protein</fullName>
    </recommendedName>
</protein>